<dbReference type="PANTHER" id="PTHR33116">
    <property type="entry name" value="REVERSE TRANSCRIPTASE ZINC-BINDING DOMAIN-CONTAINING PROTEIN-RELATED-RELATED"/>
    <property type="match status" value="1"/>
</dbReference>
<dbReference type="PROSITE" id="PS50878">
    <property type="entry name" value="RT_POL"/>
    <property type="match status" value="1"/>
</dbReference>
<dbReference type="InterPro" id="IPR043502">
    <property type="entry name" value="DNA/RNA_pol_sf"/>
</dbReference>
<feature type="domain" description="Reverse transcriptase" evidence="1">
    <location>
        <begin position="28"/>
        <end position="277"/>
    </location>
</feature>
<dbReference type="EMBL" id="JACGWN010000008">
    <property type="protein sequence ID" value="KAL0439817.1"/>
    <property type="molecule type" value="Genomic_DNA"/>
</dbReference>
<protein>
    <recommendedName>
        <fullName evidence="1">Reverse transcriptase domain-containing protein</fullName>
    </recommendedName>
</protein>
<gene>
    <name evidence="2" type="ORF">Slati_2464700</name>
</gene>
<dbReference type="PANTHER" id="PTHR33116:SF78">
    <property type="entry name" value="OS12G0587133 PROTEIN"/>
    <property type="match status" value="1"/>
</dbReference>
<sequence length="283" mass="31827">MEYWTEDGLSAIASGVGTPLYTDKITKAYSRMDYARVKVNPVPVAVYVQKHKSTIVDPRSREIEMAVPNADMEAEVAMSTTKSDNDYSGPGGRIWLAWNAVEVDVEILRVDIQKAYDSVNWDFILEALRIFNFPPRFIGWIEQCITTVTFSVSLNSSMHGFFQGSRGIRQGDPMSPYLLVIVMELWHVLLKTRVQNAATFQFHWKCKELGILNLCFADDVLIFCSGNTHSARIIKDTLAEFATMSGLHVNPNKSQIILSKAVQTERQAILDLLGFQEGSLPIK</sequence>
<dbReference type="Pfam" id="PF00078">
    <property type="entry name" value="RVT_1"/>
    <property type="match status" value="1"/>
</dbReference>
<reference evidence="2" key="2">
    <citation type="journal article" date="2024" name="Plant">
        <title>Genomic evolution and insights into agronomic trait innovations of Sesamum species.</title>
        <authorList>
            <person name="Miao H."/>
            <person name="Wang L."/>
            <person name="Qu L."/>
            <person name="Liu H."/>
            <person name="Sun Y."/>
            <person name="Le M."/>
            <person name="Wang Q."/>
            <person name="Wei S."/>
            <person name="Zheng Y."/>
            <person name="Lin W."/>
            <person name="Duan Y."/>
            <person name="Cao H."/>
            <person name="Xiong S."/>
            <person name="Wang X."/>
            <person name="Wei L."/>
            <person name="Li C."/>
            <person name="Ma Q."/>
            <person name="Ju M."/>
            <person name="Zhao R."/>
            <person name="Li G."/>
            <person name="Mu C."/>
            <person name="Tian Q."/>
            <person name="Mei H."/>
            <person name="Zhang T."/>
            <person name="Gao T."/>
            <person name="Zhang H."/>
        </authorList>
    </citation>
    <scope>NUCLEOTIDE SEQUENCE</scope>
    <source>
        <strain evidence="2">KEN1</strain>
    </source>
</reference>
<evidence type="ECO:0000313" key="2">
    <source>
        <dbReference type="EMBL" id="KAL0439817.1"/>
    </source>
</evidence>
<evidence type="ECO:0000259" key="1">
    <source>
        <dbReference type="PROSITE" id="PS50878"/>
    </source>
</evidence>
<dbReference type="AlphaFoldDB" id="A0AAW2WHD6"/>
<name>A0AAW2WHD6_9LAMI</name>
<accession>A0AAW2WHD6</accession>
<comment type="caution">
    <text evidence="2">The sequence shown here is derived from an EMBL/GenBank/DDBJ whole genome shotgun (WGS) entry which is preliminary data.</text>
</comment>
<organism evidence="2">
    <name type="scientific">Sesamum latifolium</name>
    <dbReference type="NCBI Taxonomy" id="2727402"/>
    <lineage>
        <taxon>Eukaryota</taxon>
        <taxon>Viridiplantae</taxon>
        <taxon>Streptophyta</taxon>
        <taxon>Embryophyta</taxon>
        <taxon>Tracheophyta</taxon>
        <taxon>Spermatophyta</taxon>
        <taxon>Magnoliopsida</taxon>
        <taxon>eudicotyledons</taxon>
        <taxon>Gunneridae</taxon>
        <taxon>Pentapetalae</taxon>
        <taxon>asterids</taxon>
        <taxon>lamiids</taxon>
        <taxon>Lamiales</taxon>
        <taxon>Pedaliaceae</taxon>
        <taxon>Sesamum</taxon>
    </lineage>
</organism>
<dbReference type="SUPFAM" id="SSF56672">
    <property type="entry name" value="DNA/RNA polymerases"/>
    <property type="match status" value="1"/>
</dbReference>
<proteinExistence type="predicted"/>
<reference evidence="2" key="1">
    <citation type="submission" date="2020-06" db="EMBL/GenBank/DDBJ databases">
        <authorList>
            <person name="Li T."/>
            <person name="Hu X."/>
            <person name="Zhang T."/>
            <person name="Song X."/>
            <person name="Zhang H."/>
            <person name="Dai N."/>
            <person name="Sheng W."/>
            <person name="Hou X."/>
            <person name="Wei L."/>
        </authorList>
    </citation>
    <scope>NUCLEOTIDE SEQUENCE</scope>
    <source>
        <strain evidence="2">KEN1</strain>
        <tissue evidence="2">Leaf</tissue>
    </source>
</reference>
<dbReference type="InterPro" id="IPR000477">
    <property type="entry name" value="RT_dom"/>
</dbReference>